<dbReference type="GO" id="GO:0005643">
    <property type="term" value="C:nuclear pore"/>
    <property type="evidence" value="ECO:0007669"/>
    <property type="project" value="TreeGrafter"/>
</dbReference>
<dbReference type="PANTHER" id="PTHR12596">
    <property type="entry name" value="EXPORTIN 4,7-RELATED"/>
    <property type="match status" value="1"/>
</dbReference>
<organism evidence="8 9">
    <name type="scientific">Trifolium subterraneum</name>
    <name type="common">Subterranean clover</name>
    <dbReference type="NCBI Taxonomy" id="3900"/>
    <lineage>
        <taxon>Eukaryota</taxon>
        <taxon>Viridiplantae</taxon>
        <taxon>Streptophyta</taxon>
        <taxon>Embryophyta</taxon>
        <taxon>Tracheophyta</taxon>
        <taxon>Spermatophyta</taxon>
        <taxon>Magnoliopsida</taxon>
        <taxon>eudicotyledons</taxon>
        <taxon>Gunneridae</taxon>
        <taxon>Pentapetalae</taxon>
        <taxon>rosids</taxon>
        <taxon>fabids</taxon>
        <taxon>Fabales</taxon>
        <taxon>Fabaceae</taxon>
        <taxon>Papilionoideae</taxon>
        <taxon>50 kb inversion clade</taxon>
        <taxon>NPAAA clade</taxon>
        <taxon>Hologalegina</taxon>
        <taxon>IRL clade</taxon>
        <taxon>Trifolieae</taxon>
        <taxon>Trifolium</taxon>
    </lineage>
</organism>
<dbReference type="AlphaFoldDB" id="A0A2Z6MP44"/>
<reference evidence="9" key="1">
    <citation type="journal article" date="2017" name="Front. Plant Sci.">
        <title>Climate Clever Clovers: New Paradigm to Reduce the Environmental Footprint of Ruminants by Breeding Low Methanogenic Forages Utilizing Haplotype Variation.</title>
        <authorList>
            <person name="Kaur P."/>
            <person name="Appels R."/>
            <person name="Bayer P.E."/>
            <person name="Keeble-Gagnere G."/>
            <person name="Wang J."/>
            <person name="Hirakawa H."/>
            <person name="Shirasawa K."/>
            <person name="Vercoe P."/>
            <person name="Stefanova K."/>
            <person name="Durmic Z."/>
            <person name="Nichols P."/>
            <person name="Revell C."/>
            <person name="Isobe S.N."/>
            <person name="Edwards D."/>
            <person name="Erskine W."/>
        </authorList>
    </citation>
    <scope>NUCLEOTIDE SEQUENCE [LARGE SCALE GENOMIC DNA]</scope>
    <source>
        <strain evidence="9">cv. Daliak</strain>
    </source>
</reference>
<dbReference type="EMBL" id="DF973552">
    <property type="protein sequence ID" value="GAU34354.1"/>
    <property type="molecule type" value="Genomic_DNA"/>
</dbReference>
<gene>
    <name evidence="8" type="ORF">TSUD_20610</name>
</gene>
<evidence type="ECO:0000256" key="7">
    <source>
        <dbReference type="ARBA" id="ARBA00023242"/>
    </source>
</evidence>
<keyword evidence="6" id="KW-0653">Protein transport</keyword>
<comment type="similarity">
    <text evidence="3">Belongs to the exportin family.</text>
</comment>
<dbReference type="GO" id="GO:0005049">
    <property type="term" value="F:nuclear export signal receptor activity"/>
    <property type="evidence" value="ECO:0007669"/>
    <property type="project" value="InterPro"/>
</dbReference>
<comment type="subcellular location">
    <subcellularLocation>
        <location evidence="2">Cytoplasm</location>
    </subcellularLocation>
    <subcellularLocation>
        <location evidence="1">Nucleus</location>
    </subcellularLocation>
</comment>
<keyword evidence="4" id="KW-0813">Transport</keyword>
<dbReference type="OrthoDB" id="244158at2759"/>
<evidence type="ECO:0000256" key="1">
    <source>
        <dbReference type="ARBA" id="ARBA00004123"/>
    </source>
</evidence>
<evidence type="ECO:0000256" key="4">
    <source>
        <dbReference type="ARBA" id="ARBA00022448"/>
    </source>
</evidence>
<evidence type="ECO:0000256" key="3">
    <source>
        <dbReference type="ARBA" id="ARBA00009466"/>
    </source>
</evidence>
<evidence type="ECO:0000313" key="8">
    <source>
        <dbReference type="EMBL" id="GAU34354.1"/>
    </source>
</evidence>
<evidence type="ECO:0000256" key="5">
    <source>
        <dbReference type="ARBA" id="ARBA00022490"/>
    </source>
</evidence>
<dbReference type="Proteomes" id="UP000242715">
    <property type="component" value="Unassembled WGS sequence"/>
</dbReference>
<evidence type="ECO:0000256" key="2">
    <source>
        <dbReference type="ARBA" id="ARBA00004496"/>
    </source>
</evidence>
<dbReference type="PANTHER" id="PTHR12596:SF15">
    <property type="entry name" value="ARMADILLO_BETA-CATENIN-LIKE REPEAT PROTEIN"/>
    <property type="match status" value="1"/>
</dbReference>
<dbReference type="InterPro" id="IPR044189">
    <property type="entry name" value="XPO4/7-like"/>
</dbReference>
<evidence type="ECO:0000256" key="6">
    <source>
        <dbReference type="ARBA" id="ARBA00022927"/>
    </source>
</evidence>
<dbReference type="GO" id="GO:0005737">
    <property type="term" value="C:cytoplasm"/>
    <property type="evidence" value="ECO:0007669"/>
    <property type="project" value="UniProtKB-SubCell"/>
</dbReference>
<dbReference type="GO" id="GO:0006611">
    <property type="term" value="P:protein export from nucleus"/>
    <property type="evidence" value="ECO:0007669"/>
    <property type="project" value="TreeGrafter"/>
</dbReference>
<accession>A0A2Z6MP44</accession>
<evidence type="ECO:0000313" key="9">
    <source>
        <dbReference type="Proteomes" id="UP000242715"/>
    </source>
</evidence>
<sequence length="177" mass="20278">MLTEGSLKILNQLVCEINQHTVGLHATRHRRIASSFRDQSLFLIFQISLTSLFKLKADVGSKLQELSLMLSLSCLSFDFMGTSYDESSDEIGTNQIPTTWKPVLEDSSTLQIFFDYYTMNQPFSKEFICTGSVRNNNESTTRPPHVYQRRNIRNKHWSACCALLLLDDLCFPMILPD</sequence>
<keyword evidence="5" id="KW-0963">Cytoplasm</keyword>
<keyword evidence="9" id="KW-1185">Reference proteome</keyword>
<keyword evidence="7" id="KW-0539">Nucleus</keyword>
<name>A0A2Z6MP44_TRISU</name>
<protein>
    <submittedName>
        <fullName evidence="8">Uncharacterized protein</fullName>
    </submittedName>
</protein>
<proteinExistence type="inferred from homology"/>